<protein>
    <submittedName>
        <fullName evidence="1">Uncharacterized protein</fullName>
    </submittedName>
</protein>
<organism evidence="1 2">
    <name type="scientific">Trichomalopsis sarcophagae</name>
    <dbReference type="NCBI Taxonomy" id="543379"/>
    <lineage>
        <taxon>Eukaryota</taxon>
        <taxon>Metazoa</taxon>
        <taxon>Ecdysozoa</taxon>
        <taxon>Arthropoda</taxon>
        <taxon>Hexapoda</taxon>
        <taxon>Insecta</taxon>
        <taxon>Pterygota</taxon>
        <taxon>Neoptera</taxon>
        <taxon>Endopterygota</taxon>
        <taxon>Hymenoptera</taxon>
        <taxon>Apocrita</taxon>
        <taxon>Proctotrupomorpha</taxon>
        <taxon>Chalcidoidea</taxon>
        <taxon>Pteromalidae</taxon>
        <taxon>Pteromalinae</taxon>
        <taxon>Trichomalopsis</taxon>
    </lineage>
</organism>
<comment type="caution">
    <text evidence="1">The sequence shown here is derived from an EMBL/GenBank/DDBJ whole genome shotgun (WGS) entry which is preliminary data.</text>
</comment>
<accession>A0A232F285</accession>
<gene>
    <name evidence="1" type="ORF">TSAR_012433</name>
</gene>
<evidence type="ECO:0000313" key="2">
    <source>
        <dbReference type="Proteomes" id="UP000215335"/>
    </source>
</evidence>
<dbReference type="EMBL" id="NNAY01001251">
    <property type="protein sequence ID" value="OXU24613.1"/>
    <property type="molecule type" value="Genomic_DNA"/>
</dbReference>
<sequence>MNRNRVNNRRQIQRANKLFSSKLPYLDFGEMDYVCPYCNASYWSVEFSKKNSLKELWGIDEPSKNR</sequence>
<dbReference type="AlphaFoldDB" id="A0A232F285"/>
<dbReference type="Proteomes" id="UP000215335">
    <property type="component" value="Unassembled WGS sequence"/>
</dbReference>
<keyword evidence="2" id="KW-1185">Reference proteome</keyword>
<reference evidence="1 2" key="1">
    <citation type="journal article" date="2017" name="Curr. Biol.">
        <title>The Evolution of Venom by Co-option of Single-Copy Genes.</title>
        <authorList>
            <person name="Martinson E.O."/>
            <person name="Mrinalini"/>
            <person name="Kelkar Y.D."/>
            <person name="Chang C.H."/>
            <person name="Werren J.H."/>
        </authorList>
    </citation>
    <scope>NUCLEOTIDE SEQUENCE [LARGE SCALE GENOMIC DNA]</scope>
    <source>
        <strain evidence="1 2">Alberta</strain>
        <tissue evidence="1">Whole body</tissue>
    </source>
</reference>
<name>A0A232F285_9HYME</name>
<proteinExistence type="predicted"/>
<evidence type="ECO:0000313" key="1">
    <source>
        <dbReference type="EMBL" id="OXU24613.1"/>
    </source>
</evidence>